<name>A0A2K3KC28_TRIPR</name>
<evidence type="ECO:0000313" key="2">
    <source>
        <dbReference type="Proteomes" id="UP000236291"/>
    </source>
</evidence>
<reference evidence="1 2" key="1">
    <citation type="journal article" date="2014" name="Am. J. Bot.">
        <title>Genome assembly and annotation for red clover (Trifolium pratense; Fabaceae).</title>
        <authorList>
            <person name="Istvanek J."/>
            <person name="Jaros M."/>
            <person name="Krenek A."/>
            <person name="Repkova J."/>
        </authorList>
    </citation>
    <scope>NUCLEOTIDE SEQUENCE [LARGE SCALE GENOMIC DNA]</scope>
    <source>
        <strain evidence="2">cv. Tatra</strain>
        <tissue evidence="1">Young leaves</tissue>
    </source>
</reference>
<reference evidence="1 2" key="2">
    <citation type="journal article" date="2017" name="Front. Plant Sci.">
        <title>Gene Classification and Mining of Molecular Markers Useful in Red Clover (Trifolium pratense) Breeding.</title>
        <authorList>
            <person name="Istvanek J."/>
            <person name="Dluhosova J."/>
            <person name="Dluhos P."/>
            <person name="Patkova L."/>
            <person name="Nedelnik J."/>
            <person name="Repkova J."/>
        </authorList>
    </citation>
    <scope>NUCLEOTIDE SEQUENCE [LARGE SCALE GENOMIC DNA]</scope>
    <source>
        <strain evidence="2">cv. Tatra</strain>
        <tissue evidence="1">Young leaves</tissue>
    </source>
</reference>
<dbReference type="Proteomes" id="UP000236291">
    <property type="component" value="Unassembled WGS sequence"/>
</dbReference>
<sequence>MPRGWVAELNTDGASRGGLVAGCGGILRNSNGQWISGFSKNLGQ</sequence>
<gene>
    <name evidence="1" type="ORF">L195_g061825</name>
</gene>
<proteinExistence type="predicted"/>
<protein>
    <submittedName>
        <fullName evidence="1">Uncharacterized protein</fullName>
    </submittedName>
</protein>
<dbReference type="AlphaFoldDB" id="A0A2K3KC28"/>
<organism evidence="1 2">
    <name type="scientific">Trifolium pratense</name>
    <name type="common">Red clover</name>
    <dbReference type="NCBI Taxonomy" id="57577"/>
    <lineage>
        <taxon>Eukaryota</taxon>
        <taxon>Viridiplantae</taxon>
        <taxon>Streptophyta</taxon>
        <taxon>Embryophyta</taxon>
        <taxon>Tracheophyta</taxon>
        <taxon>Spermatophyta</taxon>
        <taxon>Magnoliopsida</taxon>
        <taxon>eudicotyledons</taxon>
        <taxon>Gunneridae</taxon>
        <taxon>Pentapetalae</taxon>
        <taxon>rosids</taxon>
        <taxon>fabids</taxon>
        <taxon>Fabales</taxon>
        <taxon>Fabaceae</taxon>
        <taxon>Papilionoideae</taxon>
        <taxon>50 kb inversion clade</taxon>
        <taxon>NPAAA clade</taxon>
        <taxon>Hologalegina</taxon>
        <taxon>IRL clade</taxon>
        <taxon>Trifolieae</taxon>
        <taxon>Trifolium</taxon>
    </lineage>
</organism>
<accession>A0A2K3KC28</accession>
<evidence type="ECO:0000313" key="1">
    <source>
        <dbReference type="EMBL" id="PNX63847.1"/>
    </source>
</evidence>
<feature type="non-terminal residue" evidence="1">
    <location>
        <position position="44"/>
    </location>
</feature>
<comment type="caution">
    <text evidence="1">The sequence shown here is derived from an EMBL/GenBank/DDBJ whole genome shotgun (WGS) entry which is preliminary data.</text>
</comment>
<dbReference type="EMBL" id="ASHM01159229">
    <property type="protein sequence ID" value="PNX63847.1"/>
    <property type="molecule type" value="Genomic_DNA"/>
</dbReference>